<dbReference type="EMBL" id="VCHE01000057">
    <property type="protein sequence ID" value="KAB2573512.1"/>
    <property type="molecule type" value="Genomic_DNA"/>
</dbReference>
<evidence type="ECO:0000256" key="2">
    <source>
        <dbReference type="ARBA" id="ARBA00012999"/>
    </source>
</evidence>
<dbReference type="PANTHER" id="PTHR10572:SF24">
    <property type="entry name" value="3-HYDROXY-3-METHYLGLUTARYL-COENZYME A REDUCTASE"/>
    <property type="match status" value="1"/>
</dbReference>
<dbReference type="PRINTS" id="PR00071">
    <property type="entry name" value="HMGCOARDTASE"/>
</dbReference>
<dbReference type="InterPro" id="IPR002202">
    <property type="entry name" value="HMG_CoA_Rdtase"/>
</dbReference>
<dbReference type="Gene3D" id="3.90.770.10">
    <property type="entry name" value="3-hydroxy-3-methylglutaryl-coenzyme A Reductase, Chain A, domain 2"/>
    <property type="match status" value="2"/>
</dbReference>
<dbReference type="Proteomes" id="UP000325902">
    <property type="component" value="Unassembled WGS sequence"/>
</dbReference>
<dbReference type="GO" id="GO:0008299">
    <property type="term" value="P:isoprenoid biosynthetic process"/>
    <property type="evidence" value="ECO:0007669"/>
    <property type="project" value="InterPro"/>
</dbReference>
<dbReference type="Gene3D" id="1.10.3270.10">
    <property type="entry name" value="HMGR, N-terminal domain"/>
    <property type="match status" value="1"/>
</dbReference>
<accession>A0A5N5D846</accession>
<sequence>MQSIMARVVIVSFAIHGLSGAQSLILLGFMSLLCAEGVLALAIKAKQGNNNLFLLDGVASNSVAANLVRPFVHFTRSANLRLSMDAVVAEEVLSAKCTCQASGRDTFGHQYEQSIPKQAPVSFALSQKAPATHEHAVPKHSAGHDRNDSDVLDLATQGKIPIHGLEKAVGDHKRAVEIRRVVISQAVVKDAASLAHLPYTDYDFAAVHGRCAENVIGYMPIPVGVAGPLVLNGTTYYVPMATTEGALIASTCRGIKAINGGGGAHAVVTDDGMTRAPCVRFPTVVHAAEAKKYIDSDEGQELLRSAFASTTNHGTLTSVTARLVGSELYLRFKARTGEAMGMNMVGKGVAKALKALQSSSRPEFRVMDLGALSGNMCADKKAAAINWIEGRGKSVCAEVVIPAAVVRKILKCEVRDLVRLNISKNLVGSAMAGVSVGGFNAQAANIVAAVYIATGQDPAQVVGSSNCITLMNE</sequence>
<evidence type="ECO:0000256" key="4">
    <source>
        <dbReference type="ARBA" id="ARBA00023002"/>
    </source>
</evidence>
<keyword evidence="4" id="KW-0560">Oxidoreductase</keyword>
<keyword evidence="3" id="KW-0521">NADP</keyword>
<dbReference type="GO" id="GO:0015936">
    <property type="term" value="P:coenzyme A metabolic process"/>
    <property type="evidence" value="ECO:0007669"/>
    <property type="project" value="InterPro"/>
</dbReference>
<comment type="similarity">
    <text evidence="1">Belongs to the HMG-CoA reductase family.</text>
</comment>
<comment type="caution">
    <text evidence="5">The sequence shown here is derived from an EMBL/GenBank/DDBJ whole genome shotgun (WGS) entry which is preliminary data.</text>
</comment>
<name>A0A5N5D846_9PEZI</name>
<dbReference type="GO" id="GO:0005778">
    <property type="term" value="C:peroxisomal membrane"/>
    <property type="evidence" value="ECO:0007669"/>
    <property type="project" value="TreeGrafter"/>
</dbReference>
<dbReference type="CDD" id="cd00643">
    <property type="entry name" value="HMG-CoA_reductase_classI"/>
    <property type="match status" value="1"/>
</dbReference>
<dbReference type="PROSITE" id="PS50065">
    <property type="entry name" value="HMG_COA_REDUCTASE_4"/>
    <property type="match status" value="1"/>
</dbReference>
<protein>
    <recommendedName>
        <fullName evidence="2">hydroxymethylglutaryl-CoA reductase (NADPH)</fullName>
        <ecNumber evidence="2">1.1.1.34</ecNumber>
    </recommendedName>
</protein>
<dbReference type="OrthoDB" id="310654at2759"/>
<dbReference type="GO" id="GO:0016126">
    <property type="term" value="P:sterol biosynthetic process"/>
    <property type="evidence" value="ECO:0007669"/>
    <property type="project" value="TreeGrafter"/>
</dbReference>
<evidence type="ECO:0000256" key="1">
    <source>
        <dbReference type="ARBA" id="ARBA00007661"/>
    </source>
</evidence>
<dbReference type="SUPFAM" id="SSF55035">
    <property type="entry name" value="NAD-binding domain of HMG-CoA reductase"/>
    <property type="match status" value="1"/>
</dbReference>
<gene>
    <name evidence="5" type="primary">HMGR_1</name>
    <name evidence="5" type="ORF">DBV05_g7823</name>
</gene>
<evidence type="ECO:0000313" key="5">
    <source>
        <dbReference type="EMBL" id="KAB2573512.1"/>
    </source>
</evidence>
<evidence type="ECO:0000313" key="6">
    <source>
        <dbReference type="Proteomes" id="UP000325902"/>
    </source>
</evidence>
<dbReference type="PANTHER" id="PTHR10572">
    <property type="entry name" value="3-HYDROXY-3-METHYLGLUTARYL-COENZYME A REDUCTASE"/>
    <property type="match status" value="1"/>
</dbReference>
<dbReference type="AlphaFoldDB" id="A0A5N5D846"/>
<dbReference type="EC" id="1.1.1.34" evidence="2"/>
<dbReference type="InterPro" id="IPR009023">
    <property type="entry name" value="HMG_CoA_Rdtase_NAD(P)-bd_sf"/>
</dbReference>
<proteinExistence type="inferred from homology"/>
<reference evidence="5 6" key="1">
    <citation type="journal article" date="2019" name="Sci. Rep.">
        <title>A multi-omics analysis of the grapevine pathogen Lasiodiplodia theobromae reveals that temperature affects the expression of virulence- and pathogenicity-related genes.</title>
        <authorList>
            <person name="Felix C."/>
            <person name="Meneses R."/>
            <person name="Goncalves M.F.M."/>
            <person name="Tilleman L."/>
            <person name="Duarte A.S."/>
            <person name="Jorrin-Novo J.V."/>
            <person name="Van de Peer Y."/>
            <person name="Deforce D."/>
            <person name="Van Nieuwerburgh F."/>
            <person name="Esteves A.C."/>
            <person name="Alves A."/>
        </authorList>
    </citation>
    <scope>NUCLEOTIDE SEQUENCE [LARGE SCALE GENOMIC DNA]</scope>
    <source>
        <strain evidence="5 6">LA-SOL3</strain>
    </source>
</reference>
<dbReference type="GO" id="GO:0005789">
    <property type="term" value="C:endoplasmic reticulum membrane"/>
    <property type="evidence" value="ECO:0007669"/>
    <property type="project" value="TreeGrafter"/>
</dbReference>
<dbReference type="InterPro" id="IPR023282">
    <property type="entry name" value="HMG_CoA_Rdtase_N"/>
</dbReference>
<dbReference type="InterPro" id="IPR023074">
    <property type="entry name" value="HMG_CoA_Rdtase_cat_sf"/>
</dbReference>
<dbReference type="SUPFAM" id="SSF56542">
    <property type="entry name" value="Substrate-binding domain of HMG-CoA reductase"/>
    <property type="match status" value="1"/>
</dbReference>
<keyword evidence="6" id="KW-1185">Reference proteome</keyword>
<evidence type="ECO:0000256" key="3">
    <source>
        <dbReference type="ARBA" id="ARBA00022857"/>
    </source>
</evidence>
<dbReference type="Pfam" id="PF00368">
    <property type="entry name" value="HMG-CoA_red"/>
    <property type="match status" value="1"/>
</dbReference>
<dbReference type="InterPro" id="IPR004554">
    <property type="entry name" value="HMG_CoA_Rdtase_eu_arc"/>
</dbReference>
<dbReference type="GO" id="GO:0004420">
    <property type="term" value="F:hydroxymethylglutaryl-CoA reductase (NADPH) activity"/>
    <property type="evidence" value="ECO:0007669"/>
    <property type="project" value="UniProtKB-EC"/>
</dbReference>
<organism evidence="5 6">
    <name type="scientific">Lasiodiplodia theobromae</name>
    <dbReference type="NCBI Taxonomy" id="45133"/>
    <lineage>
        <taxon>Eukaryota</taxon>
        <taxon>Fungi</taxon>
        <taxon>Dikarya</taxon>
        <taxon>Ascomycota</taxon>
        <taxon>Pezizomycotina</taxon>
        <taxon>Dothideomycetes</taxon>
        <taxon>Dothideomycetes incertae sedis</taxon>
        <taxon>Botryosphaeriales</taxon>
        <taxon>Botryosphaeriaceae</taxon>
        <taxon>Lasiodiplodia</taxon>
    </lineage>
</organism>
<dbReference type="InterPro" id="IPR009029">
    <property type="entry name" value="HMG_CoA_Rdtase_sub-bd_dom_sf"/>
</dbReference>